<evidence type="ECO:0000256" key="5">
    <source>
        <dbReference type="ARBA" id="ARBA00022989"/>
    </source>
</evidence>
<reference evidence="9 10" key="1">
    <citation type="submission" date="2020-08" db="EMBL/GenBank/DDBJ databases">
        <authorList>
            <person name="Liu C."/>
            <person name="Sun Q."/>
        </authorList>
    </citation>
    <scope>NUCLEOTIDE SEQUENCE [LARGE SCALE GENOMIC DNA]</scope>
    <source>
        <strain evidence="9 10">NSJ-62</strain>
    </source>
</reference>
<keyword evidence="9" id="KW-0012">Acyltransferase</keyword>
<evidence type="ECO:0000256" key="7">
    <source>
        <dbReference type="SAM" id="Phobius"/>
    </source>
</evidence>
<sequence>MEKTLPVRRRSSAVDLVKTVAILDVLISHVAVPAFAADAVGTPAWLCALFWACVSHVSVSLFLMASGTLLLNPDRPMTLKKLYTKNFPRLLVALLFWAVCYKVFSLLAFSQLTAPALIQALKEVVLFRHEEHLYYLHIMLLVYAFLPITQLVAAHADRRQLSYLLGLWFLLGILYPTVKTFWPFTLLVGIPKQWLMNMTYASIGYTLLGRYLSAYHSGAHRRWPWAITALAGFLTAFCGSWAASSAAGKLDTHFIEGMGVGMCLIAVGVYGLCLSVRIPEAAASVLEYISKASFCVFLVHIFFLKAFAHFGVTALVGPAILTVPMMTLLLLGCGCLVYEVLRHIPLVNRWLI</sequence>
<feature type="transmembrane region" description="Helical" evidence="7">
    <location>
        <begin position="12"/>
        <end position="36"/>
    </location>
</feature>
<gene>
    <name evidence="9" type="ORF">H8790_12385</name>
</gene>
<dbReference type="Pfam" id="PF01757">
    <property type="entry name" value="Acyl_transf_3"/>
    <property type="match status" value="1"/>
</dbReference>
<evidence type="ECO:0000256" key="3">
    <source>
        <dbReference type="ARBA" id="ARBA00022475"/>
    </source>
</evidence>
<proteinExistence type="inferred from homology"/>
<dbReference type="Proteomes" id="UP000515960">
    <property type="component" value="Chromosome"/>
</dbReference>
<dbReference type="EMBL" id="CP060490">
    <property type="protein sequence ID" value="QNL44220.1"/>
    <property type="molecule type" value="Genomic_DNA"/>
</dbReference>
<feature type="transmembrane region" description="Helical" evidence="7">
    <location>
        <begin position="48"/>
        <end position="71"/>
    </location>
</feature>
<dbReference type="PANTHER" id="PTHR40074:SF2">
    <property type="entry name" value="O-ACETYLTRANSFERASE WECH"/>
    <property type="match status" value="1"/>
</dbReference>
<comment type="similarity">
    <text evidence="2">Belongs to the acyltransferase 3 family.</text>
</comment>
<feature type="domain" description="Acyltransferase 3" evidence="8">
    <location>
        <begin position="13"/>
        <end position="334"/>
    </location>
</feature>
<feature type="transmembrane region" description="Helical" evidence="7">
    <location>
        <begin position="319"/>
        <end position="341"/>
    </location>
</feature>
<comment type="subcellular location">
    <subcellularLocation>
        <location evidence="1">Cell membrane</location>
        <topology evidence="1">Multi-pass membrane protein</topology>
    </subcellularLocation>
</comment>
<organism evidence="9 10">
    <name type="scientific">Oscillibacter hominis</name>
    <dbReference type="NCBI Taxonomy" id="2763056"/>
    <lineage>
        <taxon>Bacteria</taxon>
        <taxon>Bacillati</taxon>
        <taxon>Bacillota</taxon>
        <taxon>Clostridia</taxon>
        <taxon>Eubacteriales</taxon>
        <taxon>Oscillospiraceae</taxon>
        <taxon>Oscillibacter</taxon>
    </lineage>
</organism>
<keyword evidence="10" id="KW-1185">Reference proteome</keyword>
<keyword evidence="4 7" id="KW-0812">Transmembrane</keyword>
<feature type="transmembrane region" description="Helical" evidence="7">
    <location>
        <begin position="288"/>
        <end position="307"/>
    </location>
</feature>
<dbReference type="RefSeq" id="WP_187332821.1">
    <property type="nucleotide sequence ID" value="NZ_CP060490.1"/>
</dbReference>
<feature type="transmembrane region" description="Helical" evidence="7">
    <location>
        <begin position="194"/>
        <end position="213"/>
    </location>
</feature>
<feature type="transmembrane region" description="Helical" evidence="7">
    <location>
        <begin position="255"/>
        <end position="276"/>
    </location>
</feature>
<evidence type="ECO:0000256" key="6">
    <source>
        <dbReference type="ARBA" id="ARBA00023136"/>
    </source>
</evidence>
<evidence type="ECO:0000256" key="1">
    <source>
        <dbReference type="ARBA" id="ARBA00004651"/>
    </source>
</evidence>
<name>A0A7G9B3T9_9FIRM</name>
<feature type="transmembrane region" description="Helical" evidence="7">
    <location>
        <begin position="91"/>
        <end position="114"/>
    </location>
</feature>
<keyword evidence="9" id="KW-0808">Transferase</keyword>
<evidence type="ECO:0000259" key="8">
    <source>
        <dbReference type="Pfam" id="PF01757"/>
    </source>
</evidence>
<dbReference type="KEGG" id="ohi:H8790_12385"/>
<feature type="transmembrane region" description="Helical" evidence="7">
    <location>
        <begin position="161"/>
        <end position="182"/>
    </location>
</feature>
<dbReference type="InterPro" id="IPR002656">
    <property type="entry name" value="Acyl_transf_3_dom"/>
</dbReference>
<keyword evidence="3" id="KW-1003">Cell membrane</keyword>
<protein>
    <submittedName>
        <fullName evidence="9">Acyltransferase family protein</fullName>
    </submittedName>
</protein>
<evidence type="ECO:0000256" key="2">
    <source>
        <dbReference type="ARBA" id="ARBA00007400"/>
    </source>
</evidence>
<dbReference type="GO" id="GO:0016413">
    <property type="term" value="F:O-acetyltransferase activity"/>
    <property type="evidence" value="ECO:0007669"/>
    <property type="project" value="TreeGrafter"/>
</dbReference>
<dbReference type="AlphaFoldDB" id="A0A7G9B3T9"/>
<feature type="transmembrane region" description="Helical" evidence="7">
    <location>
        <begin position="134"/>
        <end position="154"/>
    </location>
</feature>
<feature type="transmembrane region" description="Helical" evidence="7">
    <location>
        <begin position="225"/>
        <end position="243"/>
    </location>
</feature>
<dbReference type="GO" id="GO:0009246">
    <property type="term" value="P:enterobacterial common antigen biosynthetic process"/>
    <property type="evidence" value="ECO:0007669"/>
    <property type="project" value="TreeGrafter"/>
</dbReference>
<keyword evidence="6 7" id="KW-0472">Membrane</keyword>
<keyword evidence="5 7" id="KW-1133">Transmembrane helix</keyword>
<evidence type="ECO:0000256" key="4">
    <source>
        <dbReference type="ARBA" id="ARBA00022692"/>
    </source>
</evidence>
<dbReference type="PANTHER" id="PTHR40074">
    <property type="entry name" value="O-ACETYLTRANSFERASE WECH"/>
    <property type="match status" value="1"/>
</dbReference>
<evidence type="ECO:0000313" key="9">
    <source>
        <dbReference type="EMBL" id="QNL44220.1"/>
    </source>
</evidence>
<dbReference type="GO" id="GO:0005886">
    <property type="term" value="C:plasma membrane"/>
    <property type="evidence" value="ECO:0007669"/>
    <property type="project" value="UniProtKB-SubCell"/>
</dbReference>
<evidence type="ECO:0000313" key="10">
    <source>
        <dbReference type="Proteomes" id="UP000515960"/>
    </source>
</evidence>
<accession>A0A7G9B3T9</accession>